<evidence type="ECO:0000313" key="3">
    <source>
        <dbReference type="Proteomes" id="UP001151478"/>
    </source>
</evidence>
<evidence type="ECO:0000256" key="1">
    <source>
        <dbReference type="SAM" id="SignalP"/>
    </source>
</evidence>
<comment type="caution">
    <text evidence="2">The sequence shown here is derived from an EMBL/GenBank/DDBJ whole genome shotgun (WGS) entry which is preliminary data.</text>
</comment>
<gene>
    <name evidence="2" type="ORF">N5A56_009110</name>
</gene>
<organism evidence="2 3">
    <name type="scientific">Polaribacter ponticola</name>
    <dbReference type="NCBI Taxonomy" id="2978475"/>
    <lineage>
        <taxon>Bacteria</taxon>
        <taxon>Pseudomonadati</taxon>
        <taxon>Bacteroidota</taxon>
        <taxon>Flavobacteriia</taxon>
        <taxon>Flavobacteriales</taxon>
        <taxon>Flavobacteriaceae</taxon>
    </lineage>
</organism>
<accession>A0ABT5SAR2</accession>
<evidence type="ECO:0008006" key="4">
    <source>
        <dbReference type="Google" id="ProtNLM"/>
    </source>
</evidence>
<reference evidence="2" key="1">
    <citation type="submission" date="2023-02" db="EMBL/GenBank/DDBJ databases">
        <title>Polaribacter ponticola sp. nov., isolated from seawater.</title>
        <authorList>
            <person name="Baek J.H."/>
            <person name="Kim J.M."/>
            <person name="Choi D.G."/>
            <person name="Jeon C.O."/>
        </authorList>
    </citation>
    <scope>NUCLEOTIDE SEQUENCE</scope>
    <source>
        <strain evidence="2">MSW5</strain>
    </source>
</reference>
<evidence type="ECO:0000313" key="2">
    <source>
        <dbReference type="EMBL" id="MDD7914566.1"/>
    </source>
</evidence>
<name>A0ABT5SAR2_9FLAO</name>
<proteinExistence type="predicted"/>
<keyword evidence="1" id="KW-0732">Signal</keyword>
<dbReference type="Proteomes" id="UP001151478">
    <property type="component" value="Unassembled WGS sequence"/>
</dbReference>
<dbReference type="RefSeq" id="WP_265725175.1">
    <property type="nucleotide sequence ID" value="NZ_JAOSLC020000003.1"/>
</dbReference>
<protein>
    <recommendedName>
        <fullName evidence="4">Lipocalin-like domain-containing protein</fullName>
    </recommendedName>
</protein>
<sequence>MKKFIVLLIFLSSTIIVAQNIDRDSIIGSWKVVKIEKSPNKVNFKSVVDGYRKATFQLKKDSTMVLKSDSSNAIFSYILKSVKKASWIVNDSTVLVGNEKNKYSIMRIKVSKNKNGTFFNLSADERLPLVLKMEKQKE</sequence>
<feature type="chain" id="PRO_5045800807" description="Lipocalin-like domain-containing protein" evidence="1">
    <location>
        <begin position="19"/>
        <end position="138"/>
    </location>
</feature>
<feature type="signal peptide" evidence="1">
    <location>
        <begin position="1"/>
        <end position="18"/>
    </location>
</feature>
<dbReference type="EMBL" id="JAOSLC020000003">
    <property type="protein sequence ID" value="MDD7914566.1"/>
    <property type="molecule type" value="Genomic_DNA"/>
</dbReference>
<keyword evidence="3" id="KW-1185">Reference proteome</keyword>